<feature type="transmembrane region" description="Helical" evidence="1">
    <location>
        <begin position="79"/>
        <end position="99"/>
    </location>
</feature>
<keyword evidence="3" id="KW-1185">Reference proteome</keyword>
<accession>A0A6I1MRR2</accession>
<feature type="transmembrane region" description="Helical" evidence="1">
    <location>
        <begin position="36"/>
        <end position="59"/>
    </location>
</feature>
<feature type="non-terminal residue" evidence="2">
    <location>
        <position position="125"/>
    </location>
</feature>
<gene>
    <name evidence="2" type="ORF">GBZ86_04255</name>
</gene>
<sequence>MNIVDFLLILVFISSLIFALLKKFNIKRAHSEIKEIGKYLSLFIAILLTFYIFNSFPILDKCMSILVVEFGDIIEKTNSLPHIVLIITFSLITACFYFITKQLLKIIDYLTIKPFMIKLNKNSRK</sequence>
<evidence type="ECO:0000313" key="3">
    <source>
        <dbReference type="Proteomes" id="UP000430345"/>
    </source>
</evidence>
<comment type="caution">
    <text evidence="2">The sequence shown here is derived from an EMBL/GenBank/DDBJ whole genome shotgun (WGS) entry which is preliminary data.</text>
</comment>
<evidence type="ECO:0000256" key="1">
    <source>
        <dbReference type="SAM" id="Phobius"/>
    </source>
</evidence>
<dbReference type="Proteomes" id="UP000430345">
    <property type="component" value="Unassembled WGS sequence"/>
</dbReference>
<dbReference type="AlphaFoldDB" id="A0A6I1MRR2"/>
<keyword evidence="1" id="KW-0472">Membrane</keyword>
<keyword evidence="1" id="KW-1133">Transmembrane helix</keyword>
<proteinExistence type="predicted"/>
<name>A0A6I1MRR2_9CLOT</name>
<dbReference type="EMBL" id="WHJC01000031">
    <property type="protein sequence ID" value="MPQ42969.1"/>
    <property type="molecule type" value="Genomic_DNA"/>
</dbReference>
<reference evidence="2 3" key="1">
    <citation type="submission" date="2019-10" db="EMBL/GenBank/DDBJ databases">
        <title>The Genome Sequence of Clostridium tarantellae Isolated from Fish Brain.</title>
        <authorList>
            <person name="Bano L."/>
            <person name="Kiel M."/>
            <person name="Sales G."/>
            <person name="Doxey A.C."/>
            <person name="Mansfield M.J."/>
            <person name="Schiavone M."/>
            <person name="Rossetto O."/>
            <person name="Pirazzini M."/>
            <person name="Dobrindt U."/>
            <person name="Montecucco C."/>
        </authorList>
    </citation>
    <scope>NUCLEOTIDE SEQUENCE [LARGE SCALE GENOMIC DNA]</scope>
    <source>
        <strain evidence="2 3">DSM 3997</strain>
    </source>
</reference>
<organism evidence="2 3">
    <name type="scientific">Clostridium tarantellae</name>
    <dbReference type="NCBI Taxonomy" id="39493"/>
    <lineage>
        <taxon>Bacteria</taxon>
        <taxon>Bacillati</taxon>
        <taxon>Bacillota</taxon>
        <taxon>Clostridia</taxon>
        <taxon>Eubacteriales</taxon>
        <taxon>Clostridiaceae</taxon>
        <taxon>Clostridium</taxon>
    </lineage>
</organism>
<protein>
    <submittedName>
        <fullName evidence="2">Uncharacterized protein</fullName>
    </submittedName>
</protein>
<evidence type="ECO:0000313" key="2">
    <source>
        <dbReference type="EMBL" id="MPQ42969.1"/>
    </source>
</evidence>
<keyword evidence="1" id="KW-0812">Transmembrane</keyword>
<feature type="transmembrane region" description="Helical" evidence="1">
    <location>
        <begin position="6"/>
        <end position="24"/>
    </location>
</feature>